<protein>
    <recommendedName>
        <fullName evidence="3">FlgN protein</fullName>
    </recommendedName>
</protein>
<evidence type="ECO:0000313" key="2">
    <source>
        <dbReference type="Proteomes" id="UP000533476"/>
    </source>
</evidence>
<dbReference type="RefSeq" id="WP_169100027.1">
    <property type="nucleotide sequence ID" value="NZ_JABBVZ010000039.1"/>
</dbReference>
<sequence length="113" mass="13010">MTAKKFPQVLRDLEELERITEKKIQAVLGRKSAELVDLLQEQIDPMYRINAEIFEIAAMTEEERAELASHITRWANREEYLGNLLEEHLGYIAYLKALVGIKPDQRTGLDIGV</sequence>
<comment type="caution">
    <text evidence="1">The sequence shown here is derived from an EMBL/GenBank/DDBJ whole genome shotgun (WGS) entry which is preliminary data.</text>
</comment>
<keyword evidence="2" id="KW-1185">Reference proteome</keyword>
<accession>A0A7Y0L4T0</accession>
<dbReference type="Proteomes" id="UP000533476">
    <property type="component" value="Unassembled WGS sequence"/>
</dbReference>
<dbReference type="EMBL" id="JABBVZ010000039">
    <property type="protein sequence ID" value="NMP23083.1"/>
    <property type="molecule type" value="Genomic_DNA"/>
</dbReference>
<reference evidence="1 2" key="1">
    <citation type="submission" date="2020-04" db="EMBL/GenBank/DDBJ databases">
        <authorList>
            <person name="Zhang R."/>
            <person name="Schippers A."/>
        </authorList>
    </citation>
    <scope>NUCLEOTIDE SEQUENCE [LARGE SCALE GENOMIC DNA]</scope>
    <source>
        <strain evidence="1 2">DSM 109850</strain>
    </source>
</reference>
<name>A0A7Y0L4T0_9FIRM</name>
<dbReference type="AlphaFoldDB" id="A0A7Y0L4T0"/>
<evidence type="ECO:0008006" key="3">
    <source>
        <dbReference type="Google" id="ProtNLM"/>
    </source>
</evidence>
<organism evidence="1 2">
    <name type="scientific">Sulfobacillus harzensis</name>
    <dbReference type="NCBI Taxonomy" id="2729629"/>
    <lineage>
        <taxon>Bacteria</taxon>
        <taxon>Bacillati</taxon>
        <taxon>Bacillota</taxon>
        <taxon>Clostridia</taxon>
        <taxon>Eubacteriales</taxon>
        <taxon>Clostridiales Family XVII. Incertae Sedis</taxon>
        <taxon>Sulfobacillus</taxon>
    </lineage>
</organism>
<proteinExistence type="predicted"/>
<gene>
    <name evidence="1" type="ORF">HIJ39_12090</name>
</gene>
<evidence type="ECO:0000313" key="1">
    <source>
        <dbReference type="EMBL" id="NMP23083.1"/>
    </source>
</evidence>